<dbReference type="InterPro" id="IPR001876">
    <property type="entry name" value="Znf_RanBP2"/>
</dbReference>
<dbReference type="PROSITE" id="PS50089">
    <property type="entry name" value="ZF_RING_2"/>
    <property type="match status" value="1"/>
</dbReference>
<evidence type="ECO:0000259" key="12">
    <source>
        <dbReference type="PROSITE" id="PS51873"/>
    </source>
</evidence>
<dbReference type="SMART" id="SM00647">
    <property type="entry name" value="IBR"/>
    <property type="match status" value="1"/>
</dbReference>
<dbReference type="PANTHER" id="PTHR16004:SF3">
    <property type="entry name" value="E3 UBIQUITIN-PROTEIN LIGASE RNF31"/>
    <property type="match status" value="1"/>
</dbReference>
<keyword evidence="14" id="KW-1185">Reference proteome</keyword>
<dbReference type="InterPro" id="IPR001841">
    <property type="entry name" value="Znf_RING"/>
</dbReference>
<keyword evidence="3" id="KW-0479">Metal-binding</keyword>
<protein>
    <recommendedName>
        <fullName evidence="15">RBR-type E3 ubiquitin transferase</fullName>
    </recommendedName>
</protein>
<dbReference type="GO" id="GO:0097039">
    <property type="term" value="P:protein linear polyubiquitination"/>
    <property type="evidence" value="ECO:0007669"/>
    <property type="project" value="TreeGrafter"/>
</dbReference>
<keyword evidence="7" id="KW-0862">Zinc</keyword>
<name>A0AAD9J882_9ANNE</name>
<keyword evidence="6" id="KW-0833">Ubl conjugation pathway</keyword>
<feature type="compositionally biased region" description="Basic and acidic residues" evidence="9">
    <location>
        <begin position="1"/>
        <end position="11"/>
    </location>
</feature>
<dbReference type="Pfam" id="PF18091">
    <property type="entry name" value="E3_UbLigase_RBR"/>
    <property type="match status" value="1"/>
</dbReference>
<dbReference type="InterPro" id="IPR047542">
    <property type="entry name" value="Rcat_RBR_RNF31-like"/>
</dbReference>
<keyword evidence="2" id="KW-0808">Transferase</keyword>
<dbReference type="GO" id="GO:0070530">
    <property type="term" value="F:K63-linked polyubiquitin modification-dependent protein binding"/>
    <property type="evidence" value="ECO:0007669"/>
    <property type="project" value="TreeGrafter"/>
</dbReference>
<evidence type="ECO:0000256" key="2">
    <source>
        <dbReference type="ARBA" id="ARBA00022679"/>
    </source>
</evidence>
<evidence type="ECO:0000256" key="7">
    <source>
        <dbReference type="ARBA" id="ARBA00022833"/>
    </source>
</evidence>
<dbReference type="PANTHER" id="PTHR16004">
    <property type="entry name" value="RING FINGER PROTEIN 31-RELATED"/>
    <property type="match status" value="1"/>
</dbReference>
<evidence type="ECO:0000313" key="14">
    <source>
        <dbReference type="Proteomes" id="UP001208570"/>
    </source>
</evidence>
<dbReference type="GO" id="GO:0008270">
    <property type="term" value="F:zinc ion binding"/>
    <property type="evidence" value="ECO:0007669"/>
    <property type="project" value="UniProtKB-KW"/>
</dbReference>
<feature type="region of interest" description="Disordered" evidence="9">
    <location>
        <begin position="341"/>
        <end position="369"/>
    </location>
</feature>
<evidence type="ECO:0000256" key="1">
    <source>
        <dbReference type="ARBA" id="ARBA00008278"/>
    </source>
</evidence>
<dbReference type="InterPro" id="IPR041031">
    <property type="entry name" value="RNF31_C"/>
</dbReference>
<feature type="domain" description="RanBP2-type" evidence="11">
    <location>
        <begin position="438"/>
        <end position="464"/>
    </location>
</feature>
<feature type="region of interest" description="Disordered" evidence="9">
    <location>
        <begin position="162"/>
        <end position="183"/>
    </location>
</feature>
<evidence type="ECO:0000256" key="5">
    <source>
        <dbReference type="ARBA" id="ARBA00022771"/>
    </source>
</evidence>
<dbReference type="SMART" id="SM00547">
    <property type="entry name" value="ZnF_RBZ"/>
    <property type="match status" value="1"/>
</dbReference>
<evidence type="ECO:0000313" key="13">
    <source>
        <dbReference type="EMBL" id="KAK2148279.1"/>
    </source>
</evidence>
<accession>A0AAD9J882</accession>
<dbReference type="Proteomes" id="UP001208570">
    <property type="component" value="Unassembled WGS sequence"/>
</dbReference>
<keyword evidence="4" id="KW-0677">Repeat</keyword>
<dbReference type="InterPro" id="IPR013083">
    <property type="entry name" value="Znf_RING/FYVE/PHD"/>
</dbReference>
<dbReference type="GO" id="GO:1990450">
    <property type="term" value="F:linear polyubiquitin binding"/>
    <property type="evidence" value="ECO:0007669"/>
    <property type="project" value="TreeGrafter"/>
</dbReference>
<dbReference type="PROSITE" id="PS51873">
    <property type="entry name" value="TRIAD"/>
    <property type="match status" value="1"/>
</dbReference>
<feature type="compositionally biased region" description="Basic and acidic residues" evidence="9">
    <location>
        <begin position="360"/>
        <end position="369"/>
    </location>
</feature>
<proteinExistence type="inferred from homology"/>
<dbReference type="CDD" id="cd16631">
    <property type="entry name" value="mRING-HC-C4C4_RBR_HOIP"/>
    <property type="match status" value="1"/>
</dbReference>
<dbReference type="InterPro" id="IPR047541">
    <property type="entry name" value="RNF31_RBR_mRING-HC-like"/>
</dbReference>
<evidence type="ECO:0000256" key="8">
    <source>
        <dbReference type="PROSITE-ProRule" id="PRU00322"/>
    </source>
</evidence>
<dbReference type="InterPro" id="IPR026254">
    <property type="entry name" value="RNF31-like"/>
</dbReference>
<dbReference type="Pfam" id="PF22191">
    <property type="entry name" value="IBR_1"/>
    <property type="match status" value="1"/>
</dbReference>
<evidence type="ECO:0000259" key="10">
    <source>
        <dbReference type="PROSITE" id="PS50089"/>
    </source>
</evidence>
<keyword evidence="5 8" id="KW-0863">Zinc-finger</keyword>
<feature type="compositionally biased region" description="Polar residues" evidence="9">
    <location>
        <begin position="13"/>
        <end position="29"/>
    </location>
</feature>
<dbReference type="Pfam" id="PF16678">
    <property type="entry name" value="UBA_HOIP"/>
    <property type="match status" value="1"/>
</dbReference>
<dbReference type="Pfam" id="PF01485">
    <property type="entry name" value="IBR"/>
    <property type="match status" value="1"/>
</dbReference>
<feature type="region of interest" description="Disordered" evidence="9">
    <location>
        <begin position="400"/>
        <end position="437"/>
    </location>
</feature>
<organism evidence="13 14">
    <name type="scientific">Paralvinella palmiformis</name>
    <dbReference type="NCBI Taxonomy" id="53620"/>
    <lineage>
        <taxon>Eukaryota</taxon>
        <taxon>Metazoa</taxon>
        <taxon>Spiralia</taxon>
        <taxon>Lophotrochozoa</taxon>
        <taxon>Annelida</taxon>
        <taxon>Polychaeta</taxon>
        <taxon>Sedentaria</taxon>
        <taxon>Canalipalpata</taxon>
        <taxon>Terebellida</taxon>
        <taxon>Terebelliformia</taxon>
        <taxon>Alvinellidae</taxon>
        <taxon>Paralvinella</taxon>
    </lineage>
</organism>
<comment type="caution">
    <text evidence="13">The sequence shown here is derived from an EMBL/GenBank/DDBJ whole genome shotgun (WGS) entry which is preliminary data.</text>
</comment>
<evidence type="ECO:0000256" key="6">
    <source>
        <dbReference type="ARBA" id="ARBA00022786"/>
    </source>
</evidence>
<reference evidence="13" key="1">
    <citation type="journal article" date="2023" name="Mol. Biol. Evol.">
        <title>Third-Generation Sequencing Reveals the Adaptive Role of the Epigenome in Three Deep-Sea Polychaetes.</title>
        <authorList>
            <person name="Perez M."/>
            <person name="Aroh O."/>
            <person name="Sun Y."/>
            <person name="Lan Y."/>
            <person name="Juniper S.K."/>
            <person name="Young C.R."/>
            <person name="Angers B."/>
            <person name="Qian P.Y."/>
        </authorList>
    </citation>
    <scope>NUCLEOTIDE SEQUENCE</scope>
    <source>
        <strain evidence="13">P08H-3</strain>
    </source>
</reference>
<dbReference type="GO" id="GO:0061630">
    <property type="term" value="F:ubiquitin protein ligase activity"/>
    <property type="evidence" value="ECO:0007669"/>
    <property type="project" value="TreeGrafter"/>
</dbReference>
<evidence type="ECO:0000256" key="9">
    <source>
        <dbReference type="SAM" id="MobiDB-lite"/>
    </source>
</evidence>
<dbReference type="SUPFAM" id="SSF57850">
    <property type="entry name" value="RING/U-box"/>
    <property type="match status" value="2"/>
</dbReference>
<dbReference type="InterPro" id="IPR002867">
    <property type="entry name" value="IBR_dom"/>
</dbReference>
<evidence type="ECO:0000259" key="11">
    <source>
        <dbReference type="PROSITE" id="PS50199"/>
    </source>
</evidence>
<feature type="domain" description="RING-type" evidence="10">
    <location>
        <begin position="805"/>
        <end position="853"/>
    </location>
</feature>
<feature type="domain" description="RING-type" evidence="12">
    <location>
        <begin position="801"/>
        <end position="1045"/>
    </location>
</feature>
<gene>
    <name evidence="13" type="ORF">LSH36_506g02057</name>
</gene>
<dbReference type="EMBL" id="JAODUP010000506">
    <property type="protein sequence ID" value="KAK2148279.1"/>
    <property type="molecule type" value="Genomic_DNA"/>
</dbReference>
<dbReference type="PROSITE" id="PS01358">
    <property type="entry name" value="ZF_RANBP2_1"/>
    <property type="match status" value="1"/>
</dbReference>
<dbReference type="InterPro" id="IPR044066">
    <property type="entry name" value="TRIAD_supradom"/>
</dbReference>
<evidence type="ECO:0000256" key="3">
    <source>
        <dbReference type="ARBA" id="ARBA00022723"/>
    </source>
</evidence>
<evidence type="ECO:0008006" key="15">
    <source>
        <dbReference type="Google" id="ProtNLM"/>
    </source>
</evidence>
<dbReference type="PROSITE" id="PS50199">
    <property type="entry name" value="ZF_RANBP2_2"/>
    <property type="match status" value="1"/>
</dbReference>
<dbReference type="CDD" id="cd20351">
    <property type="entry name" value="Rcat_RBR_HOIP"/>
    <property type="match status" value="1"/>
</dbReference>
<comment type="similarity">
    <text evidence="1">Belongs to the RBR family.</text>
</comment>
<dbReference type="Gene3D" id="3.30.40.10">
    <property type="entry name" value="Zinc/RING finger domain, C3HC4 (zinc finger)"/>
    <property type="match status" value="1"/>
</dbReference>
<dbReference type="GO" id="GO:0036435">
    <property type="term" value="F:K48-linked polyubiquitin modification-dependent protein binding"/>
    <property type="evidence" value="ECO:0007669"/>
    <property type="project" value="TreeGrafter"/>
</dbReference>
<evidence type="ECO:0000256" key="4">
    <source>
        <dbReference type="ARBA" id="ARBA00022737"/>
    </source>
</evidence>
<dbReference type="GO" id="GO:0071797">
    <property type="term" value="C:LUBAC complex"/>
    <property type="evidence" value="ECO:0007669"/>
    <property type="project" value="InterPro"/>
</dbReference>
<dbReference type="InterPro" id="IPR032065">
    <property type="entry name" value="RNF31-UBA"/>
</dbReference>
<sequence>MQKHSINEKVEVTMTSQTSEPLPSGTVSNNLHELVDIQKPIPPPRKRPAISPKPILESSLSMLSNRNTTNGDTKPSVSAMQATATGNKEVMVQSPDCDLCSKTLATFFCSTCDTNKFLCDGCDCSWHAHVKRRQHKRHPLPQPKPRQLGRANRCSVVIFHGKRGSGASNEDQDVSGRPQTENLHGLPFKELNDKLEGEHDLSKRMDKVVEMLQNIECRLGGIKYGLEVIGVKERIRMLKEQTFLTNYHANLSNKIRESKIGKNEQLPEACVCDSRKDSPHRRIMPNTAKNLKREIPVPVTHNPSDYEDIYVEDTPISEESPSSEIDDGNDSAYEYVEVGVLPGSQEIPMPAGSGYSSAGRKSDGRQVTDDNKIYHSAEYSIGQCSREIWSSISNEVYNSFDPPQRPSQSFSVAPSSPKPKPRMKKSASLPNSSTDSWKTGWPQPWECEHCTFHNVQGSRVCVQCCRTSDNPVLLEGDVCHRDLPSPPPLWTMSSTGKSDKVLDQLDNLAIMQRHYSESAQSSTHGELLAKLDGNLQSGKGGIHYDRSQQRSSILRLASSHKDDPAFNLLNKLKEADKAYFTVEEFEIANQLSGDTDPSQWLKTVWNSLVDTVISSVNVDLKSIEPAAQLSKEEARLALIQASGDANRASGMASATWKQQYEELLTNVALPNLPTKDEKDLVVSAMNESHGDLAKASLELFKPLKSLDMLNHIWQEEDSQNYTNYEKFISDKSYHLVADEKLPKMKRVHILMSEFKLDTVDKAKSVLLIWKKRQSLSESVTLADVIEAVRNCGNVMKALSYIQQDCAICARQFPASKILMLSFCQCKMCIECFKQYFVLVIREKPVRHMVCPKCGKPDVNNREEFEQHLQLLLLMLKKLLSKEDVYLFEKKLTDWSLMEDPNFRWCSYDDCGCGFIFIRQQPGDLIMECPECSRKTCFGCKRPWEDQHAGQTCEEFARIKSWRVPAKPTVDAANLIQDWSIDCPRCHYSYAIAKGGCIHFTCSRCHHEFCSGCNKTFYRGEECTFLETCANLGLHCHHPRSCLYYLRSEPVDKLKKLLLNHGISFLVDDHGTKKQKTCPVIEQKDLNKDEPCRKTVLKNHAGLCEPHYKEYLITLINQYNIDPVNVMTEEELKTQFLRIGNKAPERNTGESRELYRNRLVTVRWKDVYIVDKRIIVH</sequence>
<feature type="region of interest" description="Disordered" evidence="9">
    <location>
        <begin position="1"/>
        <end position="29"/>
    </location>
</feature>
<dbReference type="AlphaFoldDB" id="A0AAD9J882"/>